<accession>A0A8H8NXZ5</accession>
<dbReference type="PANTHER" id="PTHR46300">
    <property type="entry name" value="P450, PUTATIVE (EUROFUNG)-RELATED-RELATED"/>
    <property type="match status" value="1"/>
</dbReference>
<evidence type="ECO:0000256" key="9">
    <source>
        <dbReference type="PIRSR" id="PIRSR602401-1"/>
    </source>
</evidence>
<evidence type="ECO:0000256" key="10">
    <source>
        <dbReference type="SAM" id="MobiDB-lite"/>
    </source>
</evidence>
<dbReference type="InterPro" id="IPR002401">
    <property type="entry name" value="Cyt_P450_E_grp-I"/>
</dbReference>
<evidence type="ECO:0000256" key="1">
    <source>
        <dbReference type="ARBA" id="ARBA00001971"/>
    </source>
</evidence>
<dbReference type="Pfam" id="PF00067">
    <property type="entry name" value="p450"/>
    <property type="match status" value="1"/>
</dbReference>
<comment type="similarity">
    <text evidence="3">Belongs to the cytochrome P450 family.</text>
</comment>
<keyword evidence="5 9" id="KW-0479">Metal-binding</keyword>
<evidence type="ECO:0000256" key="8">
    <source>
        <dbReference type="ARBA" id="ARBA00023033"/>
    </source>
</evidence>
<keyword evidence="4 9" id="KW-0349">Heme</keyword>
<dbReference type="GO" id="GO:0004497">
    <property type="term" value="F:monooxygenase activity"/>
    <property type="evidence" value="ECO:0007669"/>
    <property type="project" value="UniProtKB-KW"/>
</dbReference>
<dbReference type="InterPro" id="IPR021858">
    <property type="entry name" value="Fun_TF"/>
</dbReference>
<keyword evidence="11" id="KW-0812">Transmembrane</keyword>
<keyword evidence="8" id="KW-0503">Monooxygenase</keyword>
<comment type="cofactor">
    <cofactor evidence="1 9">
        <name>heme</name>
        <dbReference type="ChEBI" id="CHEBI:30413"/>
    </cofactor>
</comment>
<feature type="region of interest" description="Disordered" evidence="10">
    <location>
        <begin position="521"/>
        <end position="542"/>
    </location>
</feature>
<proteinExistence type="inferred from homology"/>
<dbReference type="SUPFAM" id="SSF48264">
    <property type="entry name" value="Cytochrome P450"/>
    <property type="match status" value="1"/>
</dbReference>
<dbReference type="PRINTS" id="PR00463">
    <property type="entry name" value="EP450I"/>
</dbReference>
<dbReference type="PANTHER" id="PTHR46300:SF7">
    <property type="entry name" value="P450, PUTATIVE (EUROFUNG)-RELATED"/>
    <property type="match status" value="1"/>
</dbReference>
<comment type="pathway">
    <text evidence="2">Secondary metabolite biosynthesis.</text>
</comment>
<keyword evidence="11" id="KW-0472">Membrane</keyword>
<evidence type="ECO:0000256" key="6">
    <source>
        <dbReference type="ARBA" id="ARBA00023002"/>
    </source>
</evidence>
<keyword evidence="11" id="KW-1133">Transmembrane helix</keyword>
<evidence type="ECO:0000256" key="7">
    <source>
        <dbReference type="ARBA" id="ARBA00023004"/>
    </source>
</evidence>
<dbReference type="Proteomes" id="UP000650533">
    <property type="component" value="Chromosome 6"/>
</dbReference>
<dbReference type="GO" id="GO:0020037">
    <property type="term" value="F:heme binding"/>
    <property type="evidence" value="ECO:0007669"/>
    <property type="project" value="InterPro"/>
</dbReference>
<dbReference type="InterPro" id="IPR036396">
    <property type="entry name" value="Cyt_P450_sf"/>
</dbReference>
<feature type="region of interest" description="Disordered" evidence="10">
    <location>
        <begin position="554"/>
        <end position="574"/>
    </location>
</feature>
<evidence type="ECO:0000256" key="4">
    <source>
        <dbReference type="ARBA" id="ARBA00022617"/>
    </source>
</evidence>
<dbReference type="InterPro" id="IPR001128">
    <property type="entry name" value="Cyt_P450"/>
</dbReference>
<protein>
    <submittedName>
        <fullName evidence="12">Cytochrome P450 family protein</fullName>
    </submittedName>
</protein>
<evidence type="ECO:0000256" key="2">
    <source>
        <dbReference type="ARBA" id="ARBA00005179"/>
    </source>
</evidence>
<dbReference type="RefSeq" id="XP_043181195.1">
    <property type="nucleotide sequence ID" value="XM_043325763.1"/>
</dbReference>
<dbReference type="Gene3D" id="1.10.630.10">
    <property type="entry name" value="Cytochrome P450"/>
    <property type="match status" value="1"/>
</dbReference>
<dbReference type="EMBL" id="CP059663">
    <property type="protein sequence ID" value="QRW20958.1"/>
    <property type="molecule type" value="Genomic_DNA"/>
</dbReference>
<sequence length="983" mass="110220">MPWDMAQSPFSLSGHLSLVAFTLAVTSWMLYAVPRRSRRLPLPPGPNPDPLIGHLRTMPVSDSYLVYARWAKELKSDVVSITVLGKTTVILSSVRAANELLDQRSAIYSNRPDLPMVTYPDLVDWSRETTNLQYGERWRSQRRMTHRVLHKAASTQLWPIVTRESRLALQRISTNPKNFLQEIRRMTGSTLLAIVYGYEVTSANDPLVRIVEAAAEHFSECAVAGNFLVNTMPWLRHIPDWFPGTEWKQTVKEWRKDRDDMIDTPFNWTKQQIASGVAENSITRTWLANLENNSNLGLHYEEEEDRIKWAAGTLFAAGADTHRGNKSSVVLSVFILAMTLHQDVLSKVQAEIDEVTGKSRLPEMRDREGLPYLECVLREVLRWQPTTPMGVAHACAEDDEYQGYSIPKGATVISNIWAMCYDDLVYPEPERFNPDRFLDPQVPKPPAFGFGRRSCPGVHMAESTLFITMATLLVLFDIRPVRDQEGNEVLPQINMRSNALTGQSGERNVMREDRIEISGILQAESITHPPNTSNTQPDPLKELSLDSSDALIPFSDHDDKNQSNESSQTGTNVQGLGNCHINIPREIILDPISLENMTSLIVSLYAKFSPEVLFKGTVFSVEGLIRRIDRSYVARWSMYLGARVIIDLLNGTNTQKYLGWIFRFCRRITDISTSDDLGANLDLEGRFDGIYDLISIGSMLSGSATAYSLLRRCTPVFLRLAAAEPRIWADDSSISIANTFRSSRYELAQFVINDGIFAIALGTHPLLRYDTSVLWAAEPPGVYLEWIYGFPIEIFILLININARRTGCIVGGATGSTKICSEIEARLKSWNSTVDHTEAPGTIIARLAVQEAWRQAALIYLYMGAGGVNSADPRIEAAVQQVVRLGSIIEPGSSFELHLLLPSLIAGAAARREKHRSALRSKVASGLLRKVNPQVLPVRGLDFIPVLDHLWHNEGLGGSAVTWDDYVHSRYTVLPVEKRPFYD</sequence>
<dbReference type="Pfam" id="PF11951">
    <property type="entry name" value="Fungal_trans_2"/>
    <property type="match status" value="1"/>
</dbReference>
<organism evidence="12 13">
    <name type="scientific">Rhizoctonia solani</name>
    <dbReference type="NCBI Taxonomy" id="456999"/>
    <lineage>
        <taxon>Eukaryota</taxon>
        <taxon>Fungi</taxon>
        <taxon>Dikarya</taxon>
        <taxon>Basidiomycota</taxon>
        <taxon>Agaricomycotina</taxon>
        <taxon>Agaricomycetes</taxon>
        <taxon>Cantharellales</taxon>
        <taxon>Ceratobasidiaceae</taxon>
        <taxon>Rhizoctonia</taxon>
    </lineage>
</organism>
<keyword evidence="6" id="KW-0560">Oxidoreductase</keyword>
<dbReference type="PROSITE" id="PS00086">
    <property type="entry name" value="CYTOCHROME_P450"/>
    <property type="match status" value="1"/>
</dbReference>
<gene>
    <name evidence="12" type="ORF">RhiXN_05947</name>
</gene>
<dbReference type="AlphaFoldDB" id="A0A8H8NXZ5"/>
<dbReference type="InterPro" id="IPR017972">
    <property type="entry name" value="Cyt_P450_CS"/>
</dbReference>
<evidence type="ECO:0000313" key="12">
    <source>
        <dbReference type="EMBL" id="QRW20958.1"/>
    </source>
</evidence>
<dbReference type="KEGG" id="rsx:RhiXN_05947"/>
<dbReference type="CDD" id="cd11065">
    <property type="entry name" value="CYP64-like"/>
    <property type="match status" value="1"/>
</dbReference>
<feature type="compositionally biased region" description="Polar residues" evidence="10">
    <location>
        <begin position="524"/>
        <end position="537"/>
    </location>
</feature>
<evidence type="ECO:0000256" key="5">
    <source>
        <dbReference type="ARBA" id="ARBA00022723"/>
    </source>
</evidence>
<dbReference type="GO" id="GO:0016705">
    <property type="term" value="F:oxidoreductase activity, acting on paired donors, with incorporation or reduction of molecular oxygen"/>
    <property type="evidence" value="ECO:0007669"/>
    <property type="project" value="InterPro"/>
</dbReference>
<evidence type="ECO:0000313" key="13">
    <source>
        <dbReference type="Proteomes" id="UP000650533"/>
    </source>
</evidence>
<name>A0A8H8NXZ5_9AGAM</name>
<keyword evidence="7 9" id="KW-0408">Iron</keyword>
<dbReference type="GO" id="GO:0005506">
    <property type="term" value="F:iron ion binding"/>
    <property type="evidence" value="ECO:0007669"/>
    <property type="project" value="InterPro"/>
</dbReference>
<evidence type="ECO:0000256" key="11">
    <source>
        <dbReference type="SAM" id="Phobius"/>
    </source>
</evidence>
<feature type="compositionally biased region" description="Polar residues" evidence="10">
    <location>
        <begin position="563"/>
        <end position="574"/>
    </location>
</feature>
<reference evidence="12" key="1">
    <citation type="submission" date="2020-05" db="EMBL/GenBank/DDBJ databases">
        <title>Evolutionary and genomic comparisons of hybrid uninucleate and nonhybrid Rhizoctonia fungi.</title>
        <authorList>
            <person name="Li C."/>
            <person name="Chen X."/>
        </authorList>
    </citation>
    <scope>NUCLEOTIDE SEQUENCE</scope>
    <source>
        <strain evidence="12">AG-1 IA</strain>
    </source>
</reference>
<dbReference type="GeneID" id="67028226"/>
<feature type="transmembrane region" description="Helical" evidence="11">
    <location>
        <begin position="12"/>
        <end position="33"/>
    </location>
</feature>
<feature type="binding site" description="axial binding residue" evidence="9">
    <location>
        <position position="455"/>
    </location>
    <ligand>
        <name>heme</name>
        <dbReference type="ChEBI" id="CHEBI:30413"/>
    </ligand>
    <ligandPart>
        <name>Fe</name>
        <dbReference type="ChEBI" id="CHEBI:18248"/>
    </ligandPart>
</feature>
<evidence type="ECO:0000256" key="3">
    <source>
        <dbReference type="ARBA" id="ARBA00010617"/>
    </source>
</evidence>
<dbReference type="InterPro" id="IPR050364">
    <property type="entry name" value="Cytochrome_P450_fung"/>
</dbReference>